<dbReference type="FunFam" id="3.40.630.10:FF:000084">
    <property type="entry name" value="Carboxypeptidase B2"/>
    <property type="match status" value="1"/>
</dbReference>
<dbReference type="Pfam" id="PF18962">
    <property type="entry name" value="Por_Secre_tail"/>
    <property type="match status" value="1"/>
</dbReference>
<dbReference type="GO" id="GO:0004181">
    <property type="term" value="F:metallocarboxypeptidase activity"/>
    <property type="evidence" value="ECO:0007669"/>
    <property type="project" value="InterPro"/>
</dbReference>
<dbReference type="GO" id="GO:0005615">
    <property type="term" value="C:extracellular space"/>
    <property type="evidence" value="ECO:0007669"/>
    <property type="project" value="TreeGrafter"/>
</dbReference>
<evidence type="ECO:0000256" key="5">
    <source>
        <dbReference type="ARBA" id="ARBA00022723"/>
    </source>
</evidence>
<keyword evidence="3" id="KW-0121">Carboxypeptidase</keyword>
<reference evidence="14" key="1">
    <citation type="journal article" date="2020" name="mSystems">
        <title>Genome- and Community-Level Interaction Insights into Carbon Utilization and Element Cycling Functions of Hydrothermarchaeota in Hydrothermal Sediment.</title>
        <authorList>
            <person name="Zhou Z."/>
            <person name="Liu Y."/>
            <person name="Xu W."/>
            <person name="Pan J."/>
            <person name="Luo Z.H."/>
            <person name="Li M."/>
        </authorList>
    </citation>
    <scope>NUCLEOTIDE SEQUENCE [LARGE SCALE GENOMIC DNA]</scope>
    <source>
        <strain evidence="14">SpSt-464</strain>
    </source>
</reference>
<evidence type="ECO:0000256" key="12">
    <source>
        <dbReference type="PROSITE-ProRule" id="PRU01379"/>
    </source>
</evidence>
<evidence type="ECO:0000256" key="4">
    <source>
        <dbReference type="ARBA" id="ARBA00022670"/>
    </source>
</evidence>
<dbReference type="InterPro" id="IPR000834">
    <property type="entry name" value="Peptidase_M14"/>
</dbReference>
<dbReference type="AlphaFoldDB" id="A0A7C3J716"/>
<comment type="catalytic activity">
    <reaction evidence="10">
        <text>Releases a C-terminal residue, which may be hydrophobic or positively charged.</text>
        <dbReference type="EC" id="3.4.17.18"/>
    </reaction>
</comment>
<keyword evidence="4" id="KW-0645">Protease</keyword>
<name>A0A7C3J716_UNCW3</name>
<evidence type="ECO:0000313" key="14">
    <source>
        <dbReference type="EMBL" id="HFK24388.1"/>
    </source>
</evidence>
<dbReference type="InterPro" id="IPR057247">
    <property type="entry name" value="CARBOXYPEPT_ZN_2"/>
</dbReference>
<evidence type="ECO:0000256" key="1">
    <source>
        <dbReference type="ARBA" id="ARBA00001947"/>
    </source>
</evidence>
<evidence type="ECO:0000256" key="3">
    <source>
        <dbReference type="ARBA" id="ARBA00022645"/>
    </source>
</evidence>
<feature type="active site" description="Proton donor/acceptor" evidence="12">
    <location>
        <position position="344"/>
    </location>
</feature>
<dbReference type="Pfam" id="PF00246">
    <property type="entry name" value="Peptidase_M14"/>
    <property type="match status" value="1"/>
</dbReference>
<proteinExistence type="inferred from homology"/>
<keyword evidence="8" id="KW-0862">Zinc</keyword>
<dbReference type="InterPro" id="IPR033810">
    <property type="entry name" value="Carboxypeptidase_T"/>
</dbReference>
<dbReference type="GO" id="GO:0006508">
    <property type="term" value="P:proteolysis"/>
    <property type="evidence" value="ECO:0007669"/>
    <property type="project" value="UniProtKB-KW"/>
</dbReference>
<comment type="cofactor">
    <cofactor evidence="1">
        <name>Zn(2+)</name>
        <dbReference type="ChEBI" id="CHEBI:29105"/>
    </cofactor>
</comment>
<dbReference type="InterPro" id="IPR026444">
    <property type="entry name" value="Secre_tail"/>
</dbReference>
<evidence type="ECO:0000256" key="10">
    <source>
        <dbReference type="ARBA" id="ARBA00050859"/>
    </source>
</evidence>
<evidence type="ECO:0000256" key="11">
    <source>
        <dbReference type="ARBA" id="ARBA00066554"/>
    </source>
</evidence>
<dbReference type="PANTHER" id="PTHR11705:SF143">
    <property type="entry name" value="SLL0236 PROTEIN"/>
    <property type="match status" value="1"/>
</dbReference>
<evidence type="ECO:0000256" key="6">
    <source>
        <dbReference type="ARBA" id="ARBA00022729"/>
    </source>
</evidence>
<gene>
    <name evidence="14" type="ORF">ENS15_07075</name>
</gene>
<keyword evidence="9" id="KW-0482">Metalloprotease</keyword>
<dbReference type="PROSITE" id="PS00133">
    <property type="entry name" value="CARBOXYPEPT_ZN_2"/>
    <property type="match status" value="1"/>
</dbReference>
<sequence length="708" mass="81212">MILNSKQIVRINRDDFNRVSSLYKFIDVAGRANDQTVDIVMDSLEIEKLKNSGIKYYIVEKKFYKDVYPTTAQVYDSITKLATKYPSLVDVETIGFTYNNRPLVIMKINGKNPDTCLVRYQFLLMANHHAREWQTISTALFFVDSILRAYSTNSTIKKLIDSTYLVVFPMVNPDGYYYSMDQNNELWRKNRTLRNSVYGVDINRNYPGEVNGDIRGEWGAIYNSSTTHYPSSDVYCGPYSGSEREVQSVMNLAKRFSFNISISLHSYSELVLYPWGATSDTALDNTLLSNLATKIASKMLKQTSGTYTPEKSDALYPTSGDSDGWIYGYTKFVKGFTTLPFTFEIDTGFSPPTTTLAQLHRRVFPGILYSAFLCESVYGVPKEVPLKPILSSSGSNIIWNLKNSNKADYYKVQNYDSIYTYKDSLNGSIDSIISTDYKTYRIELSKTTPYSAPYSLRPLKKDTTISSLEFFDRLYVQNITDSLIFYMQYDLETNYDKAFLEYSYDGFFYEPLDTLNGIFTGSSTTWKRYSFPLSRFLNKEITIRLKTVYDDGTINATGLKIDNIYPVPTAKTRTTLFESCTDTFISSTDTLKYFFVTSHHPVLGFTHKSDRYFFKILRSVIKDSLGDIKENKDILIDFSNRILTIKNSSKAKKSLRINIFDVSGRKVFEKNVKVENVEKFDLNFLASGKYYLVILGDKNYKEGILILK</sequence>
<keyword evidence="6" id="KW-0732">Signal</keyword>
<organism evidence="14">
    <name type="scientific">candidate division WOR-3 bacterium</name>
    <dbReference type="NCBI Taxonomy" id="2052148"/>
    <lineage>
        <taxon>Bacteria</taxon>
        <taxon>Bacteria division WOR-3</taxon>
    </lineage>
</organism>
<comment type="caution">
    <text evidence="14">The sequence shown here is derived from an EMBL/GenBank/DDBJ whole genome shotgun (WGS) entry which is preliminary data.</text>
</comment>
<dbReference type="GO" id="GO:0008270">
    <property type="term" value="F:zinc ion binding"/>
    <property type="evidence" value="ECO:0007669"/>
    <property type="project" value="InterPro"/>
</dbReference>
<keyword evidence="5" id="KW-0479">Metal-binding</keyword>
<dbReference type="PROSITE" id="PS52035">
    <property type="entry name" value="PEPTIDASE_M14"/>
    <property type="match status" value="1"/>
</dbReference>
<dbReference type="SUPFAM" id="SSF53187">
    <property type="entry name" value="Zn-dependent exopeptidases"/>
    <property type="match status" value="1"/>
</dbReference>
<dbReference type="PRINTS" id="PR00765">
    <property type="entry name" value="CRBOXYPTASEA"/>
</dbReference>
<dbReference type="Gene3D" id="3.40.630.10">
    <property type="entry name" value="Zn peptidases"/>
    <property type="match status" value="1"/>
</dbReference>
<evidence type="ECO:0000259" key="13">
    <source>
        <dbReference type="PROSITE" id="PS52035"/>
    </source>
</evidence>
<evidence type="ECO:0000256" key="2">
    <source>
        <dbReference type="ARBA" id="ARBA00005988"/>
    </source>
</evidence>
<feature type="domain" description="Peptidase M14" evidence="13">
    <location>
        <begin position="67"/>
        <end position="374"/>
    </location>
</feature>
<dbReference type="EMBL" id="DSTT01000006">
    <property type="protein sequence ID" value="HFK24388.1"/>
    <property type="molecule type" value="Genomic_DNA"/>
</dbReference>
<comment type="similarity">
    <text evidence="2 12">Belongs to the peptidase M14 family.</text>
</comment>
<accession>A0A7C3J716</accession>
<dbReference type="CDD" id="cd03859">
    <property type="entry name" value="M14_CPT"/>
    <property type="match status" value="1"/>
</dbReference>
<protein>
    <recommendedName>
        <fullName evidence="11">carboxypeptidase T</fullName>
        <ecNumber evidence="11">3.4.17.18</ecNumber>
    </recommendedName>
</protein>
<dbReference type="EC" id="3.4.17.18" evidence="11"/>
<keyword evidence="7" id="KW-0378">Hydrolase</keyword>
<evidence type="ECO:0000256" key="8">
    <source>
        <dbReference type="ARBA" id="ARBA00022833"/>
    </source>
</evidence>
<dbReference type="PANTHER" id="PTHR11705">
    <property type="entry name" value="PROTEASE FAMILY M14 CARBOXYPEPTIDASE A,B"/>
    <property type="match status" value="1"/>
</dbReference>
<evidence type="ECO:0000256" key="9">
    <source>
        <dbReference type="ARBA" id="ARBA00023049"/>
    </source>
</evidence>
<evidence type="ECO:0000256" key="7">
    <source>
        <dbReference type="ARBA" id="ARBA00022801"/>
    </source>
</evidence>
<dbReference type="SMART" id="SM00631">
    <property type="entry name" value="Zn_pept"/>
    <property type="match status" value="1"/>
</dbReference>